<dbReference type="GO" id="GO:0000978">
    <property type="term" value="F:RNA polymerase II cis-regulatory region sequence-specific DNA binding"/>
    <property type="evidence" value="ECO:0007669"/>
    <property type="project" value="TreeGrafter"/>
</dbReference>
<dbReference type="InterPro" id="IPR001005">
    <property type="entry name" value="SANT/Myb"/>
</dbReference>
<evidence type="ECO:0000256" key="2">
    <source>
        <dbReference type="ARBA" id="ARBA00022737"/>
    </source>
</evidence>
<keyword evidence="4" id="KW-0238">DNA-binding</keyword>
<evidence type="ECO:0000256" key="3">
    <source>
        <dbReference type="ARBA" id="ARBA00023015"/>
    </source>
</evidence>
<evidence type="ECO:0000256" key="4">
    <source>
        <dbReference type="ARBA" id="ARBA00023125"/>
    </source>
</evidence>
<dbReference type="FunFam" id="1.10.10.60:FF:000010">
    <property type="entry name" value="Transcriptional activator Myb isoform A"/>
    <property type="match status" value="1"/>
</dbReference>
<dbReference type="GO" id="GO:0005634">
    <property type="term" value="C:nucleus"/>
    <property type="evidence" value="ECO:0007669"/>
    <property type="project" value="UniProtKB-SubCell"/>
</dbReference>
<dbReference type="EMBL" id="JAYWIO010000004">
    <property type="protein sequence ID" value="KAK7269363.1"/>
    <property type="molecule type" value="Genomic_DNA"/>
</dbReference>
<proteinExistence type="predicted"/>
<gene>
    <name evidence="8" type="ORF">RIF29_22088</name>
</gene>
<comment type="caution">
    <text evidence="8">The sequence shown here is derived from an EMBL/GenBank/DDBJ whole genome shotgun (WGS) entry which is preliminary data.</text>
</comment>
<dbReference type="InterPro" id="IPR017930">
    <property type="entry name" value="Myb_dom"/>
</dbReference>
<dbReference type="AlphaFoldDB" id="A0AAN9I6I5"/>
<feature type="domain" description="Myb-like" evidence="6">
    <location>
        <begin position="109"/>
        <end position="160"/>
    </location>
</feature>
<dbReference type="SUPFAM" id="SSF46689">
    <property type="entry name" value="Homeodomain-like"/>
    <property type="match status" value="1"/>
</dbReference>
<organism evidence="8 9">
    <name type="scientific">Crotalaria pallida</name>
    <name type="common">Smooth rattlebox</name>
    <name type="synonym">Crotalaria striata</name>
    <dbReference type="NCBI Taxonomy" id="3830"/>
    <lineage>
        <taxon>Eukaryota</taxon>
        <taxon>Viridiplantae</taxon>
        <taxon>Streptophyta</taxon>
        <taxon>Embryophyta</taxon>
        <taxon>Tracheophyta</taxon>
        <taxon>Spermatophyta</taxon>
        <taxon>Magnoliopsida</taxon>
        <taxon>eudicotyledons</taxon>
        <taxon>Gunneridae</taxon>
        <taxon>Pentapetalae</taxon>
        <taxon>rosids</taxon>
        <taxon>fabids</taxon>
        <taxon>Fabales</taxon>
        <taxon>Fabaceae</taxon>
        <taxon>Papilionoideae</taxon>
        <taxon>50 kb inversion clade</taxon>
        <taxon>genistoids sensu lato</taxon>
        <taxon>core genistoids</taxon>
        <taxon>Crotalarieae</taxon>
        <taxon>Crotalaria</taxon>
    </lineage>
</organism>
<dbReference type="GO" id="GO:0000981">
    <property type="term" value="F:DNA-binding transcription factor activity, RNA polymerase II-specific"/>
    <property type="evidence" value="ECO:0007669"/>
    <property type="project" value="TreeGrafter"/>
</dbReference>
<evidence type="ECO:0000256" key="1">
    <source>
        <dbReference type="ARBA" id="ARBA00004123"/>
    </source>
</evidence>
<evidence type="ECO:0000259" key="7">
    <source>
        <dbReference type="PROSITE" id="PS51294"/>
    </source>
</evidence>
<feature type="domain" description="HTH myb-type" evidence="7">
    <location>
        <begin position="165"/>
        <end position="215"/>
    </location>
</feature>
<evidence type="ECO:0000259" key="6">
    <source>
        <dbReference type="PROSITE" id="PS50090"/>
    </source>
</evidence>
<feature type="domain" description="HTH myb-type" evidence="7">
    <location>
        <begin position="109"/>
        <end position="164"/>
    </location>
</feature>
<sequence length="257" mass="30060">MNSEIPIMIPSQQTHRPSFAENHDKREAMHDYLNSGKGIWDFDEKNFIQNGANSQPQAGPSILSIEEKRRLLEEFLYINEMVEMEYQIFVKDRNMKLQVKDTKTKPKITDDVINGYWTQEEDEALVELVENFGSDKWSLIAELLGGRIGKQCRERWNNHLRPDIQKGPWTEEEDKIIIEAHRELGNRWAEIARRLPGRAENTVKNHWNATKRGLEAKRQKNMGMDITTTGTLLQKYIDQVTTAEKQKSEDAMEMDHY</sequence>
<dbReference type="InterPro" id="IPR009057">
    <property type="entry name" value="Homeodomain-like_sf"/>
</dbReference>
<dbReference type="SMART" id="SM00717">
    <property type="entry name" value="SANT"/>
    <property type="match status" value="2"/>
</dbReference>
<reference evidence="8 9" key="1">
    <citation type="submission" date="2024-01" db="EMBL/GenBank/DDBJ databases">
        <title>The genomes of 5 underutilized Papilionoideae crops provide insights into root nodulation and disease resistanc.</title>
        <authorList>
            <person name="Yuan L."/>
        </authorList>
    </citation>
    <scope>NUCLEOTIDE SEQUENCE [LARGE SCALE GENOMIC DNA]</scope>
    <source>
        <strain evidence="8">ZHUSHIDOU_FW_LH</strain>
        <tissue evidence="8">Leaf</tissue>
    </source>
</reference>
<keyword evidence="3" id="KW-0805">Transcription regulation</keyword>
<accession>A0AAN9I6I5</accession>
<dbReference type="InterPro" id="IPR050560">
    <property type="entry name" value="MYB_TF"/>
</dbReference>
<keyword evidence="3" id="KW-0804">Transcription</keyword>
<name>A0AAN9I6I5_CROPI</name>
<dbReference type="PANTHER" id="PTHR45614:SF285">
    <property type="entry name" value="TRANSCRIPTION FACTOR MYB98"/>
    <property type="match status" value="1"/>
</dbReference>
<dbReference type="PROSITE" id="PS50090">
    <property type="entry name" value="MYB_LIKE"/>
    <property type="match status" value="2"/>
</dbReference>
<dbReference type="Pfam" id="PF13921">
    <property type="entry name" value="Myb_DNA-bind_6"/>
    <property type="match status" value="1"/>
</dbReference>
<dbReference type="PROSITE" id="PS51294">
    <property type="entry name" value="HTH_MYB"/>
    <property type="match status" value="2"/>
</dbReference>
<keyword evidence="5" id="KW-0539">Nucleus</keyword>
<evidence type="ECO:0000313" key="8">
    <source>
        <dbReference type="EMBL" id="KAK7269363.1"/>
    </source>
</evidence>
<comment type="subcellular location">
    <subcellularLocation>
        <location evidence="1">Nucleus</location>
    </subcellularLocation>
</comment>
<protein>
    <submittedName>
        <fullName evidence="8">Uncharacterized protein</fullName>
    </submittedName>
</protein>
<keyword evidence="2" id="KW-0677">Repeat</keyword>
<dbReference type="Proteomes" id="UP001372338">
    <property type="component" value="Unassembled WGS sequence"/>
</dbReference>
<evidence type="ECO:0000313" key="9">
    <source>
        <dbReference type="Proteomes" id="UP001372338"/>
    </source>
</evidence>
<feature type="domain" description="Myb-like" evidence="6">
    <location>
        <begin position="161"/>
        <end position="211"/>
    </location>
</feature>
<keyword evidence="9" id="KW-1185">Reference proteome</keyword>
<dbReference type="Gene3D" id="1.10.10.60">
    <property type="entry name" value="Homeodomain-like"/>
    <property type="match status" value="2"/>
</dbReference>
<dbReference type="PANTHER" id="PTHR45614">
    <property type="entry name" value="MYB PROTEIN-RELATED"/>
    <property type="match status" value="1"/>
</dbReference>
<evidence type="ECO:0000256" key="5">
    <source>
        <dbReference type="ARBA" id="ARBA00023242"/>
    </source>
</evidence>
<dbReference type="CDD" id="cd00167">
    <property type="entry name" value="SANT"/>
    <property type="match status" value="2"/>
</dbReference>